<name>A0A1H3AQ84_9RHOB</name>
<organism evidence="1 2">
    <name type="scientific">Sulfitobacter pontiacus</name>
    <dbReference type="NCBI Taxonomy" id="60137"/>
    <lineage>
        <taxon>Bacteria</taxon>
        <taxon>Pseudomonadati</taxon>
        <taxon>Pseudomonadota</taxon>
        <taxon>Alphaproteobacteria</taxon>
        <taxon>Rhodobacterales</taxon>
        <taxon>Roseobacteraceae</taxon>
        <taxon>Sulfitobacter</taxon>
    </lineage>
</organism>
<keyword evidence="1" id="KW-0808">Transferase</keyword>
<dbReference type="PANTHER" id="PTHR48228:SF5">
    <property type="entry name" value="ALPHA-METHYLACYL-COA RACEMASE"/>
    <property type="match status" value="1"/>
</dbReference>
<dbReference type="Gene3D" id="3.30.1540.10">
    <property type="entry name" value="formyl-coa transferase, domain 3"/>
    <property type="match status" value="1"/>
</dbReference>
<dbReference type="Gene3D" id="3.30.60.110">
    <property type="match status" value="1"/>
</dbReference>
<dbReference type="AlphaFoldDB" id="A0A1H3AQ84"/>
<dbReference type="Pfam" id="PF02515">
    <property type="entry name" value="CoA_transf_3"/>
    <property type="match status" value="1"/>
</dbReference>
<accession>A0A1H3AQ84</accession>
<sequence>MLDTGAHFYDAYKTADGKFVSIGAIEPQFYAQLLHLCGLSNDPVMQIQNDQRQWDAMRDKLARLIETKTRAEWDEIMIGHGACYTPVLSLAEAPTHPHNTARDTFVTAGNVLQPAPAPRYSTHKTTPPRMPDGQTDTRTILADFGYDTDRIATNLNAGGIA</sequence>
<dbReference type="Proteomes" id="UP000183076">
    <property type="component" value="Unassembled WGS sequence"/>
</dbReference>
<dbReference type="SUPFAM" id="SSF89796">
    <property type="entry name" value="CoA-transferase family III (CaiB/BaiF)"/>
    <property type="match status" value="1"/>
</dbReference>
<dbReference type="InterPro" id="IPR044855">
    <property type="entry name" value="CoA-Trfase_III_dom3_sf"/>
</dbReference>
<dbReference type="InterPro" id="IPR003673">
    <property type="entry name" value="CoA-Trfase_fam_III"/>
</dbReference>
<dbReference type="STRING" id="60137.SAMN04488041_105412"/>
<evidence type="ECO:0000313" key="2">
    <source>
        <dbReference type="Proteomes" id="UP000183076"/>
    </source>
</evidence>
<dbReference type="PANTHER" id="PTHR48228">
    <property type="entry name" value="SUCCINYL-COA--D-CITRAMALATE COA-TRANSFERASE"/>
    <property type="match status" value="1"/>
</dbReference>
<protein>
    <submittedName>
        <fullName evidence="1">CoA-transferase family III</fullName>
    </submittedName>
</protein>
<dbReference type="InterPro" id="IPR023606">
    <property type="entry name" value="CoA-Trfase_III_dom_1_sf"/>
</dbReference>
<dbReference type="GO" id="GO:0016740">
    <property type="term" value="F:transferase activity"/>
    <property type="evidence" value="ECO:0007669"/>
    <property type="project" value="UniProtKB-KW"/>
</dbReference>
<proteinExistence type="predicted"/>
<dbReference type="EMBL" id="FNNB01000005">
    <property type="protein sequence ID" value="SDX31009.1"/>
    <property type="molecule type" value="Genomic_DNA"/>
</dbReference>
<gene>
    <name evidence="1" type="ORF">SAMN04488041_105412</name>
</gene>
<reference evidence="2" key="1">
    <citation type="submission" date="2016-10" db="EMBL/GenBank/DDBJ databases">
        <authorList>
            <person name="Varghese N."/>
            <person name="Submissions S."/>
        </authorList>
    </citation>
    <scope>NUCLEOTIDE SEQUENCE [LARGE SCALE GENOMIC DNA]</scope>
    <source>
        <strain evidence="2">DSM 10014</strain>
    </source>
</reference>
<evidence type="ECO:0000313" key="1">
    <source>
        <dbReference type="EMBL" id="SDX31009.1"/>
    </source>
</evidence>
<dbReference type="InterPro" id="IPR050509">
    <property type="entry name" value="CoA-transferase_III"/>
</dbReference>